<gene>
    <name evidence="2" type="ORF">KPS_000960</name>
</gene>
<feature type="region of interest" description="Disordered" evidence="1">
    <location>
        <begin position="126"/>
        <end position="167"/>
    </location>
</feature>
<reference evidence="2" key="1">
    <citation type="submission" date="2023-09" db="EMBL/GenBank/DDBJ databases">
        <authorList>
            <consortium name="CW5 consortium"/>
            <person name="Lu C.-W."/>
        </authorList>
    </citation>
    <scope>NUCLEOTIDE SEQUENCE</scope>
    <source>
        <strain evidence="2">KPS</strain>
    </source>
</reference>
<dbReference type="Proteomes" id="UP001180616">
    <property type="component" value="Chromosome"/>
</dbReference>
<accession>A0ABY9R4Z9</accession>
<sequence>MQKIPLDLAAPGMKLAKPVTKSDGLVLVGAGVELTTTIISRFRASGVQSLTVQGRPVDLGDDGGNDLERIAGRLDHLFRKHGQDRFMVTLRNMLRRFFAERIAAAKAAEEAEAAAIAAAAEAAREEAEAQAAQNRIPLVPLVDDEPEGVPARPEVANGNGAPRENGR</sequence>
<name>A0ABY9R4Z9_9BACT</name>
<evidence type="ECO:0000256" key="1">
    <source>
        <dbReference type="SAM" id="MobiDB-lite"/>
    </source>
</evidence>
<proteinExistence type="predicted"/>
<organism evidence="2 3">
    <name type="scientific">Nitratidesulfovibrio liaohensis</name>
    <dbReference type="NCBI Taxonomy" id="2604158"/>
    <lineage>
        <taxon>Bacteria</taxon>
        <taxon>Pseudomonadati</taxon>
        <taxon>Thermodesulfobacteriota</taxon>
        <taxon>Desulfovibrionia</taxon>
        <taxon>Desulfovibrionales</taxon>
        <taxon>Desulfovibrionaceae</taxon>
        <taxon>Nitratidesulfovibrio</taxon>
    </lineage>
</organism>
<dbReference type="RefSeq" id="WP_309542295.1">
    <property type="nucleotide sequence ID" value="NZ_CP133659.1"/>
</dbReference>
<keyword evidence="3" id="KW-1185">Reference proteome</keyword>
<protein>
    <submittedName>
        <fullName evidence="2">Uncharacterized protein</fullName>
    </submittedName>
</protein>
<evidence type="ECO:0000313" key="2">
    <source>
        <dbReference type="EMBL" id="WMW66391.1"/>
    </source>
</evidence>
<dbReference type="EMBL" id="CP133659">
    <property type="protein sequence ID" value="WMW66391.1"/>
    <property type="molecule type" value="Genomic_DNA"/>
</dbReference>
<evidence type="ECO:0000313" key="3">
    <source>
        <dbReference type="Proteomes" id="UP001180616"/>
    </source>
</evidence>